<comment type="caution">
    <text evidence="2">The sequence shown here is derived from an EMBL/GenBank/DDBJ whole genome shotgun (WGS) entry which is preliminary data.</text>
</comment>
<name>A0A922I9M5_DERFA</name>
<protein>
    <submittedName>
        <fullName evidence="2">Uncharacterized protein</fullName>
    </submittedName>
</protein>
<reference evidence="2" key="2">
    <citation type="journal article" date="2022" name="Res Sq">
        <title>Comparative Genomics Reveals Insights into the Divergent Evolution of Astigmatic Mites and Household Pest Adaptations.</title>
        <authorList>
            <person name="Xiong Q."/>
            <person name="Wan A.T.-Y."/>
            <person name="Liu X.-Y."/>
            <person name="Fung C.S.-H."/>
            <person name="Xiao X."/>
            <person name="Malainual N."/>
            <person name="Hou J."/>
            <person name="Wang L."/>
            <person name="Wang M."/>
            <person name="Yang K."/>
            <person name="Cui Y."/>
            <person name="Leung E."/>
            <person name="Nong W."/>
            <person name="Shin S.-K."/>
            <person name="Au S."/>
            <person name="Jeong K.Y."/>
            <person name="Chew F.T."/>
            <person name="Hui J."/>
            <person name="Leung T.F."/>
            <person name="Tungtrongchitr A."/>
            <person name="Zhong N."/>
            <person name="Liu Z."/>
            <person name="Tsui S."/>
        </authorList>
    </citation>
    <scope>NUCLEOTIDE SEQUENCE</scope>
    <source>
        <strain evidence="2">Derf</strain>
        <tissue evidence="2">Whole organism</tissue>
    </source>
</reference>
<evidence type="ECO:0000313" key="2">
    <source>
        <dbReference type="EMBL" id="KAH9527506.1"/>
    </source>
</evidence>
<proteinExistence type="predicted"/>
<organism evidence="2 3">
    <name type="scientific">Dermatophagoides farinae</name>
    <name type="common">American house dust mite</name>
    <dbReference type="NCBI Taxonomy" id="6954"/>
    <lineage>
        <taxon>Eukaryota</taxon>
        <taxon>Metazoa</taxon>
        <taxon>Ecdysozoa</taxon>
        <taxon>Arthropoda</taxon>
        <taxon>Chelicerata</taxon>
        <taxon>Arachnida</taxon>
        <taxon>Acari</taxon>
        <taxon>Acariformes</taxon>
        <taxon>Sarcoptiformes</taxon>
        <taxon>Astigmata</taxon>
        <taxon>Psoroptidia</taxon>
        <taxon>Analgoidea</taxon>
        <taxon>Pyroglyphidae</taxon>
        <taxon>Dermatophagoidinae</taxon>
        <taxon>Dermatophagoides</taxon>
    </lineage>
</organism>
<evidence type="ECO:0000256" key="1">
    <source>
        <dbReference type="SAM" id="MobiDB-lite"/>
    </source>
</evidence>
<accession>A0A922I9M5</accession>
<reference evidence="2" key="1">
    <citation type="submission" date="2013-05" db="EMBL/GenBank/DDBJ databases">
        <authorList>
            <person name="Yim A.K.Y."/>
            <person name="Chan T.F."/>
            <person name="Ji K.M."/>
            <person name="Liu X.Y."/>
            <person name="Zhou J.W."/>
            <person name="Li R.Q."/>
            <person name="Yang K.Y."/>
            <person name="Li J."/>
            <person name="Li M."/>
            <person name="Law P.T.W."/>
            <person name="Wu Y.L."/>
            <person name="Cai Z.L."/>
            <person name="Qin H."/>
            <person name="Bao Y."/>
            <person name="Leung R.K.K."/>
            <person name="Ng P.K.S."/>
            <person name="Zou J."/>
            <person name="Zhong X.J."/>
            <person name="Ran P.X."/>
            <person name="Zhong N.S."/>
            <person name="Liu Z.G."/>
            <person name="Tsui S.K.W."/>
        </authorList>
    </citation>
    <scope>NUCLEOTIDE SEQUENCE</scope>
    <source>
        <strain evidence="2">Derf</strain>
        <tissue evidence="2">Whole organism</tissue>
    </source>
</reference>
<dbReference type="EMBL" id="ASGP02000001">
    <property type="protein sequence ID" value="KAH9527506.1"/>
    <property type="molecule type" value="Genomic_DNA"/>
</dbReference>
<dbReference type="Proteomes" id="UP000790347">
    <property type="component" value="Unassembled WGS sequence"/>
</dbReference>
<sequence>MKIFKKKRRKSSKHDYDHDDDDDENSPELNRIQMFQVSIFRIKNLPTKWMFITTITTIIIMIEAKYSPSSSTADKEMKIEAKK</sequence>
<dbReference type="AlphaFoldDB" id="A0A922I9M5"/>
<feature type="region of interest" description="Disordered" evidence="1">
    <location>
        <begin position="1"/>
        <end position="27"/>
    </location>
</feature>
<evidence type="ECO:0000313" key="3">
    <source>
        <dbReference type="Proteomes" id="UP000790347"/>
    </source>
</evidence>
<feature type="compositionally biased region" description="Basic residues" evidence="1">
    <location>
        <begin position="1"/>
        <end position="12"/>
    </location>
</feature>
<gene>
    <name evidence="2" type="ORF">DERF_001517</name>
</gene>
<keyword evidence="3" id="KW-1185">Reference proteome</keyword>